<dbReference type="RefSeq" id="WP_344313086.1">
    <property type="nucleotide sequence ID" value="NZ_BAAANY010000020.1"/>
</dbReference>
<reference evidence="5 6" key="1">
    <citation type="journal article" date="2019" name="Int. J. Syst. Evol. Microbiol.">
        <title>The Global Catalogue of Microorganisms (GCM) 10K type strain sequencing project: providing services to taxonomists for standard genome sequencing and annotation.</title>
        <authorList>
            <consortium name="The Broad Institute Genomics Platform"/>
            <consortium name="The Broad Institute Genome Sequencing Center for Infectious Disease"/>
            <person name="Wu L."/>
            <person name="Ma J."/>
        </authorList>
    </citation>
    <scope>NUCLEOTIDE SEQUENCE [LARGE SCALE GENOMIC DNA]</scope>
    <source>
        <strain evidence="5 6">JCM 14718</strain>
    </source>
</reference>
<comment type="caution">
    <text evidence="5">The sequence shown here is derived from an EMBL/GenBank/DDBJ whole genome shotgun (WGS) entry which is preliminary data.</text>
</comment>
<evidence type="ECO:0000256" key="2">
    <source>
        <dbReference type="ARBA" id="ARBA00023125"/>
    </source>
</evidence>
<dbReference type="PROSITE" id="PS51118">
    <property type="entry name" value="HTH_HXLR"/>
    <property type="match status" value="1"/>
</dbReference>
<dbReference type="Proteomes" id="UP001500618">
    <property type="component" value="Unassembled WGS sequence"/>
</dbReference>
<dbReference type="Pfam" id="PF01638">
    <property type="entry name" value="HxlR"/>
    <property type="match status" value="1"/>
</dbReference>
<dbReference type="InterPro" id="IPR036388">
    <property type="entry name" value="WH-like_DNA-bd_sf"/>
</dbReference>
<evidence type="ECO:0000259" key="4">
    <source>
        <dbReference type="PROSITE" id="PS51118"/>
    </source>
</evidence>
<dbReference type="PANTHER" id="PTHR33204">
    <property type="entry name" value="TRANSCRIPTIONAL REGULATOR, MARR FAMILY"/>
    <property type="match status" value="1"/>
</dbReference>
<organism evidence="5 6">
    <name type="scientific">Fodinicola feengrottensis</name>
    <dbReference type="NCBI Taxonomy" id="435914"/>
    <lineage>
        <taxon>Bacteria</taxon>
        <taxon>Bacillati</taxon>
        <taxon>Actinomycetota</taxon>
        <taxon>Actinomycetes</taxon>
        <taxon>Mycobacteriales</taxon>
        <taxon>Fodinicola</taxon>
    </lineage>
</organism>
<evidence type="ECO:0000256" key="1">
    <source>
        <dbReference type="ARBA" id="ARBA00023015"/>
    </source>
</evidence>
<keyword evidence="2" id="KW-0238">DNA-binding</keyword>
<sequence>MVTPKMLDSACSIERTLGVLGERWTFLILREALAGTTRFAQFREALGVAPDVLTARLNTLVDYGVMAREPYQEPGSRPRDAYRLTDSGRELILVLAALQQWGDLHLPWPAGPSIQRRVRATGRPVQVGFVDENGREVAPADIAMIRTAAYPS</sequence>
<evidence type="ECO:0000313" key="6">
    <source>
        <dbReference type="Proteomes" id="UP001500618"/>
    </source>
</evidence>
<feature type="domain" description="HTH hxlR-type" evidence="4">
    <location>
        <begin position="11"/>
        <end position="110"/>
    </location>
</feature>
<accession>A0ABN2I0W4</accession>
<keyword evidence="3" id="KW-0804">Transcription</keyword>
<name>A0ABN2I0W4_9ACTN</name>
<keyword evidence="1" id="KW-0805">Transcription regulation</keyword>
<keyword evidence="6" id="KW-1185">Reference proteome</keyword>
<dbReference type="Gene3D" id="1.10.10.10">
    <property type="entry name" value="Winged helix-like DNA-binding domain superfamily/Winged helix DNA-binding domain"/>
    <property type="match status" value="1"/>
</dbReference>
<evidence type="ECO:0000313" key="5">
    <source>
        <dbReference type="EMBL" id="GAA1696472.1"/>
    </source>
</evidence>
<dbReference type="EMBL" id="BAAANY010000020">
    <property type="protein sequence ID" value="GAA1696472.1"/>
    <property type="molecule type" value="Genomic_DNA"/>
</dbReference>
<dbReference type="InterPro" id="IPR002577">
    <property type="entry name" value="HTH_HxlR"/>
</dbReference>
<evidence type="ECO:0000256" key="3">
    <source>
        <dbReference type="ARBA" id="ARBA00023163"/>
    </source>
</evidence>
<proteinExistence type="predicted"/>
<dbReference type="SUPFAM" id="SSF46785">
    <property type="entry name" value="Winged helix' DNA-binding domain"/>
    <property type="match status" value="1"/>
</dbReference>
<protein>
    <submittedName>
        <fullName evidence="5">Helix-turn-helix domain-containing protein</fullName>
    </submittedName>
</protein>
<dbReference type="PANTHER" id="PTHR33204:SF18">
    <property type="entry name" value="TRANSCRIPTIONAL REGULATORY PROTEIN"/>
    <property type="match status" value="1"/>
</dbReference>
<gene>
    <name evidence="5" type="ORF">GCM10009765_52150</name>
</gene>
<dbReference type="InterPro" id="IPR036390">
    <property type="entry name" value="WH_DNA-bd_sf"/>
</dbReference>